<dbReference type="EMBL" id="ML209907">
    <property type="protein sequence ID" value="TFK57888.1"/>
    <property type="molecule type" value="Genomic_DNA"/>
</dbReference>
<protein>
    <submittedName>
        <fullName evidence="1">Uncharacterized protein</fullName>
    </submittedName>
</protein>
<keyword evidence="2" id="KW-1185">Reference proteome</keyword>
<dbReference type="Proteomes" id="UP000308600">
    <property type="component" value="Unassembled WGS sequence"/>
</dbReference>
<proteinExistence type="predicted"/>
<gene>
    <name evidence="1" type="ORF">BDN72DRAFT_907348</name>
</gene>
<evidence type="ECO:0000313" key="1">
    <source>
        <dbReference type="EMBL" id="TFK57888.1"/>
    </source>
</evidence>
<organism evidence="1 2">
    <name type="scientific">Pluteus cervinus</name>
    <dbReference type="NCBI Taxonomy" id="181527"/>
    <lineage>
        <taxon>Eukaryota</taxon>
        <taxon>Fungi</taxon>
        <taxon>Dikarya</taxon>
        <taxon>Basidiomycota</taxon>
        <taxon>Agaricomycotina</taxon>
        <taxon>Agaricomycetes</taxon>
        <taxon>Agaricomycetidae</taxon>
        <taxon>Agaricales</taxon>
        <taxon>Pluteineae</taxon>
        <taxon>Pluteaceae</taxon>
        <taxon>Pluteus</taxon>
    </lineage>
</organism>
<reference evidence="1 2" key="1">
    <citation type="journal article" date="2019" name="Nat. Ecol. Evol.">
        <title>Megaphylogeny resolves global patterns of mushroom evolution.</title>
        <authorList>
            <person name="Varga T."/>
            <person name="Krizsan K."/>
            <person name="Foldi C."/>
            <person name="Dima B."/>
            <person name="Sanchez-Garcia M."/>
            <person name="Sanchez-Ramirez S."/>
            <person name="Szollosi G.J."/>
            <person name="Szarkandi J.G."/>
            <person name="Papp V."/>
            <person name="Albert L."/>
            <person name="Andreopoulos W."/>
            <person name="Angelini C."/>
            <person name="Antonin V."/>
            <person name="Barry K.W."/>
            <person name="Bougher N.L."/>
            <person name="Buchanan P."/>
            <person name="Buyck B."/>
            <person name="Bense V."/>
            <person name="Catcheside P."/>
            <person name="Chovatia M."/>
            <person name="Cooper J."/>
            <person name="Damon W."/>
            <person name="Desjardin D."/>
            <person name="Finy P."/>
            <person name="Geml J."/>
            <person name="Haridas S."/>
            <person name="Hughes K."/>
            <person name="Justo A."/>
            <person name="Karasinski D."/>
            <person name="Kautmanova I."/>
            <person name="Kiss B."/>
            <person name="Kocsube S."/>
            <person name="Kotiranta H."/>
            <person name="LaButti K.M."/>
            <person name="Lechner B.E."/>
            <person name="Liimatainen K."/>
            <person name="Lipzen A."/>
            <person name="Lukacs Z."/>
            <person name="Mihaltcheva S."/>
            <person name="Morgado L.N."/>
            <person name="Niskanen T."/>
            <person name="Noordeloos M.E."/>
            <person name="Ohm R.A."/>
            <person name="Ortiz-Santana B."/>
            <person name="Ovrebo C."/>
            <person name="Racz N."/>
            <person name="Riley R."/>
            <person name="Savchenko A."/>
            <person name="Shiryaev A."/>
            <person name="Soop K."/>
            <person name="Spirin V."/>
            <person name="Szebenyi C."/>
            <person name="Tomsovsky M."/>
            <person name="Tulloss R.E."/>
            <person name="Uehling J."/>
            <person name="Grigoriev I.V."/>
            <person name="Vagvolgyi C."/>
            <person name="Papp T."/>
            <person name="Martin F.M."/>
            <person name="Miettinen O."/>
            <person name="Hibbett D.S."/>
            <person name="Nagy L.G."/>
        </authorList>
    </citation>
    <scope>NUCLEOTIDE SEQUENCE [LARGE SCALE GENOMIC DNA]</scope>
    <source>
        <strain evidence="1 2">NL-1719</strain>
    </source>
</reference>
<accession>A0ACD2ZWP0</accession>
<evidence type="ECO:0000313" key="2">
    <source>
        <dbReference type="Proteomes" id="UP000308600"/>
    </source>
</evidence>
<name>A0ACD2ZWP0_9AGAR</name>
<sequence length="169" mass="19028">MDSKPVRRGTRPRNPSRKVLGNDNDLEASYGTRPPEAVPVQKGRKKRSRRFSDDGQLPTASPPNEGPQPTAMPRPKPRMKKRPRTASQTPTQTISNQSQQVIDNEDEEPIDDAEAQTNSSTQQVLDEEDNHFILHGRQPTMDRHTQQHQTQVQQPAARSPTPLREPSTT</sequence>